<evidence type="ECO:0000313" key="2">
    <source>
        <dbReference type="EMBL" id="PIW30549.1"/>
    </source>
</evidence>
<feature type="transmembrane region" description="Helical" evidence="1">
    <location>
        <begin position="6"/>
        <end position="27"/>
    </location>
</feature>
<name>A0A2M7GTD7_9BACT</name>
<dbReference type="Proteomes" id="UP000230025">
    <property type="component" value="Unassembled WGS sequence"/>
</dbReference>
<accession>A0A2M7GTD7</accession>
<evidence type="ECO:0000313" key="3">
    <source>
        <dbReference type="Proteomes" id="UP000230025"/>
    </source>
</evidence>
<keyword evidence="1" id="KW-1133">Transmembrane helix</keyword>
<evidence type="ECO:0000256" key="1">
    <source>
        <dbReference type="SAM" id="Phobius"/>
    </source>
</evidence>
<dbReference type="Pfam" id="PF14345">
    <property type="entry name" value="GDYXXLXY"/>
    <property type="match status" value="1"/>
</dbReference>
<keyword evidence="1" id="KW-0472">Membrane</keyword>
<dbReference type="AlphaFoldDB" id="A0A2M7GTD7"/>
<reference evidence="3" key="1">
    <citation type="submission" date="2017-09" db="EMBL/GenBank/DDBJ databases">
        <title>Depth-based differentiation of microbial function through sediment-hosted aquifers and enrichment of novel symbionts in the deep terrestrial subsurface.</title>
        <authorList>
            <person name="Probst A.J."/>
            <person name="Ladd B."/>
            <person name="Jarett J.K."/>
            <person name="Geller-Mcgrath D.E."/>
            <person name="Sieber C.M.K."/>
            <person name="Emerson J.B."/>
            <person name="Anantharaman K."/>
            <person name="Thomas B.C."/>
            <person name="Malmstrom R."/>
            <person name="Stieglmeier M."/>
            <person name="Klingl A."/>
            <person name="Woyke T."/>
            <person name="Ryan C.M."/>
            <person name="Banfield J.F."/>
        </authorList>
    </citation>
    <scope>NUCLEOTIDE SEQUENCE [LARGE SCALE GENOMIC DNA]</scope>
</reference>
<dbReference type="InterPro" id="IPR025833">
    <property type="entry name" value="GDYXXLXY"/>
</dbReference>
<keyword evidence="1" id="KW-0812">Transmembrane</keyword>
<organism evidence="2 3">
    <name type="scientific">bacterium (Candidatus Ratteibacteria) CG15_BIG_FIL_POST_REV_8_21_14_020_41_12</name>
    <dbReference type="NCBI Taxonomy" id="2014291"/>
    <lineage>
        <taxon>Bacteria</taxon>
        <taxon>Candidatus Ratteibacteria</taxon>
    </lineage>
</organism>
<gene>
    <name evidence="2" type="ORF">COW28_07975</name>
</gene>
<comment type="caution">
    <text evidence="2">The sequence shown here is derived from an EMBL/GenBank/DDBJ whole genome shotgun (WGS) entry which is preliminary data.</text>
</comment>
<dbReference type="EMBL" id="PFFY01000377">
    <property type="protein sequence ID" value="PIW30549.1"/>
    <property type="molecule type" value="Genomic_DNA"/>
</dbReference>
<protein>
    <recommendedName>
        <fullName evidence="4">GDYXXLXY domain-containing protein</fullName>
    </recommendedName>
</protein>
<sequence>MNKKITFVSIIIIQLIFLGGMALFHTLEFSRATKILLETEPVDPFSVFRGRYINLNYKISTIPATLFKNCIPRSLESNDYVYVVLKKKEKFWEPIAAYKNRPENTNFTFLRGKVYYSYSHNIRIKYGIESFFLSEESADEIERERINAARQAGAENRNPLAVEVAVTKEGRGYPVKLFWRDKEYR</sequence>
<evidence type="ECO:0008006" key="4">
    <source>
        <dbReference type="Google" id="ProtNLM"/>
    </source>
</evidence>
<proteinExistence type="predicted"/>